<keyword evidence="2" id="KW-1185">Reference proteome</keyword>
<name>A0A0D1YM37_ANEMI</name>
<sequence length="119" mass="14214">MVAWLEGGDSEKEEVGVALRFSRRKANVSFSDRSRPPPFILFLPLITRICRFIKSDVYSMYKLEKEAESERRCRFFFWVLLLMRSIPLVHVLKHAEKERMCMQVHVYGMMNRHSEQEET</sequence>
<evidence type="ECO:0000313" key="2">
    <source>
        <dbReference type="Proteomes" id="UP000037269"/>
    </source>
</evidence>
<organism evidence="1 2">
    <name type="scientific">Aneurinibacillus migulanus</name>
    <name type="common">Bacillus migulanus</name>
    <dbReference type="NCBI Taxonomy" id="47500"/>
    <lineage>
        <taxon>Bacteria</taxon>
        <taxon>Bacillati</taxon>
        <taxon>Bacillota</taxon>
        <taxon>Bacilli</taxon>
        <taxon>Bacillales</taxon>
        <taxon>Paenibacillaceae</taxon>
        <taxon>Aneurinibacillus group</taxon>
        <taxon>Aneurinibacillus</taxon>
    </lineage>
</organism>
<dbReference type="Proteomes" id="UP000037269">
    <property type="component" value="Unassembled WGS sequence"/>
</dbReference>
<protein>
    <submittedName>
        <fullName evidence="1">Uncharacterized protein</fullName>
    </submittedName>
</protein>
<reference evidence="1 2" key="1">
    <citation type="submission" date="2015-07" db="EMBL/GenBank/DDBJ databases">
        <title>Fjat-14205 dsm 2895.</title>
        <authorList>
            <person name="Liu B."/>
            <person name="Wang J."/>
            <person name="Zhu Y."/>
            <person name="Liu G."/>
            <person name="Chen Q."/>
            <person name="Chen Z."/>
            <person name="Lan J."/>
            <person name="Che J."/>
            <person name="Ge C."/>
            <person name="Shi H."/>
            <person name="Pan Z."/>
            <person name="Liu X."/>
        </authorList>
    </citation>
    <scope>NUCLEOTIDE SEQUENCE [LARGE SCALE GENOMIC DNA]</scope>
    <source>
        <strain evidence="1 2">DSM 2895</strain>
    </source>
</reference>
<dbReference type="STRING" id="47500.AF333_30045"/>
<dbReference type="AlphaFoldDB" id="A0A0D1YM37"/>
<proteinExistence type="predicted"/>
<dbReference type="PATRIC" id="fig|47500.8.peg.7175"/>
<evidence type="ECO:0000313" key="1">
    <source>
        <dbReference type="EMBL" id="KON84194.1"/>
    </source>
</evidence>
<accession>A0A0D1YM37</accession>
<comment type="caution">
    <text evidence="1">The sequence shown here is derived from an EMBL/GenBank/DDBJ whole genome shotgun (WGS) entry which is preliminary data.</text>
</comment>
<dbReference type="EMBL" id="LGUG01000013">
    <property type="protein sequence ID" value="KON84194.1"/>
    <property type="molecule type" value="Genomic_DNA"/>
</dbReference>
<gene>
    <name evidence="1" type="ORF">AF333_30045</name>
</gene>